<sequence length="163" mass="19302">MKMMDTRAYVGMLKELVEQDREVRMVISGSSMAPFLIHGRDSIFFRAPERELRKGDIVFYERPGGQFVVHRICRVHADGYDIIGDAQTEIEHHVQRKQIFARVTKVERKGKILVPGTFWWEFFAQVWIRIIPLRPILMHGYARLFGVDKKKNDACRENERKRR</sequence>
<dbReference type="Proteomes" id="UP000095709">
    <property type="component" value="Unassembled WGS sequence"/>
</dbReference>
<proteinExistence type="predicted"/>
<evidence type="ECO:0000313" key="3">
    <source>
        <dbReference type="Proteomes" id="UP000095709"/>
    </source>
</evidence>
<dbReference type="SUPFAM" id="SSF51306">
    <property type="entry name" value="LexA/Signal peptidase"/>
    <property type="match status" value="1"/>
</dbReference>
<dbReference type="InterPro" id="IPR015927">
    <property type="entry name" value="Peptidase_S24_S26A/B/C"/>
</dbReference>
<dbReference type="AlphaFoldDB" id="A0A174NC58"/>
<dbReference type="Pfam" id="PF00717">
    <property type="entry name" value="Peptidase_S24"/>
    <property type="match status" value="1"/>
</dbReference>
<evidence type="ECO:0000313" key="2">
    <source>
        <dbReference type="EMBL" id="CUP43579.1"/>
    </source>
</evidence>
<dbReference type="RefSeq" id="WP_055266871.1">
    <property type="nucleotide sequence ID" value="NZ_CZAL01000010.1"/>
</dbReference>
<protein>
    <submittedName>
        <fullName evidence="2">Signal peptidase I</fullName>
    </submittedName>
</protein>
<dbReference type="CDD" id="cd06462">
    <property type="entry name" value="Peptidase_S24_S26"/>
    <property type="match status" value="1"/>
</dbReference>
<organism evidence="2 3">
    <name type="scientific">Fusicatenibacter saccharivorans</name>
    <dbReference type="NCBI Taxonomy" id="1150298"/>
    <lineage>
        <taxon>Bacteria</taxon>
        <taxon>Bacillati</taxon>
        <taxon>Bacillota</taxon>
        <taxon>Clostridia</taxon>
        <taxon>Lachnospirales</taxon>
        <taxon>Lachnospiraceae</taxon>
        <taxon>Fusicatenibacter</taxon>
    </lineage>
</organism>
<name>A0A174NC58_9FIRM</name>
<gene>
    <name evidence="2" type="ORF">ERS852498_01978</name>
</gene>
<evidence type="ECO:0000259" key="1">
    <source>
        <dbReference type="Pfam" id="PF00717"/>
    </source>
</evidence>
<feature type="domain" description="Peptidase S24/S26A/S26B/S26C" evidence="1">
    <location>
        <begin position="13"/>
        <end position="84"/>
    </location>
</feature>
<dbReference type="EMBL" id="CZAL01000010">
    <property type="protein sequence ID" value="CUP43579.1"/>
    <property type="molecule type" value="Genomic_DNA"/>
</dbReference>
<accession>A0A174NC58</accession>
<dbReference type="InterPro" id="IPR036286">
    <property type="entry name" value="LexA/Signal_pep-like_sf"/>
</dbReference>
<reference evidence="2 3" key="1">
    <citation type="submission" date="2015-09" db="EMBL/GenBank/DDBJ databases">
        <authorList>
            <consortium name="Pathogen Informatics"/>
        </authorList>
    </citation>
    <scope>NUCLEOTIDE SEQUENCE [LARGE SCALE GENOMIC DNA]</scope>
    <source>
        <strain evidence="2 3">2789STDY5834885</strain>
    </source>
</reference>